<evidence type="ECO:0000256" key="9">
    <source>
        <dbReference type="ARBA" id="ARBA00023299"/>
    </source>
</evidence>
<accession>A0ABS0ZJ09</accession>
<comment type="caution">
    <text evidence="13">The sequence shown here is derived from an EMBL/GenBank/DDBJ whole genome shotgun (WGS) entry which is preliminary data.</text>
</comment>
<evidence type="ECO:0000256" key="12">
    <source>
        <dbReference type="ARBA" id="ARBA00048523"/>
    </source>
</evidence>
<evidence type="ECO:0000256" key="3">
    <source>
        <dbReference type="ARBA" id="ARBA00009184"/>
    </source>
</evidence>
<comment type="cofactor">
    <cofactor evidence="1">
        <name>Mg(2+)</name>
        <dbReference type="ChEBI" id="CHEBI:18420"/>
    </cofactor>
</comment>
<gene>
    <name evidence="13" type="primary">serB</name>
    <name evidence="13" type="ORF">JHK62_04740</name>
</gene>
<keyword evidence="5" id="KW-0028">Amino-acid biosynthesis</keyword>
<keyword evidence="9" id="KW-0718">Serine biosynthesis</keyword>
<dbReference type="EMBL" id="JAENBO010000003">
    <property type="protein sequence ID" value="MBJ8325975.1"/>
    <property type="molecule type" value="Genomic_DNA"/>
</dbReference>
<dbReference type="SFLD" id="SFLDG01137">
    <property type="entry name" value="C1.6.1:_Phosphoserine_Phosphat"/>
    <property type="match status" value="1"/>
</dbReference>
<dbReference type="SUPFAM" id="SSF56784">
    <property type="entry name" value="HAD-like"/>
    <property type="match status" value="1"/>
</dbReference>
<keyword evidence="8" id="KW-0460">Magnesium</keyword>
<dbReference type="EC" id="3.1.3.3" evidence="4"/>
<comment type="pathway">
    <text evidence="2">Amino-acid biosynthesis; L-serine biosynthesis; L-serine from 3-phospho-D-glycerate: step 3/3.</text>
</comment>
<evidence type="ECO:0000256" key="4">
    <source>
        <dbReference type="ARBA" id="ARBA00012640"/>
    </source>
</evidence>
<evidence type="ECO:0000256" key="10">
    <source>
        <dbReference type="ARBA" id="ARBA00031693"/>
    </source>
</evidence>
<keyword evidence="6" id="KW-0479">Metal-binding</keyword>
<comment type="similarity">
    <text evidence="3">Belongs to the HAD-like hydrolase superfamily. SerB family.</text>
</comment>
<evidence type="ECO:0000256" key="11">
    <source>
        <dbReference type="ARBA" id="ARBA00048138"/>
    </source>
</evidence>
<dbReference type="Proteomes" id="UP000653045">
    <property type="component" value="Unassembled WGS sequence"/>
</dbReference>
<dbReference type="InterPro" id="IPR036412">
    <property type="entry name" value="HAD-like_sf"/>
</dbReference>
<dbReference type="InterPro" id="IPR050582">
    <property type="entry name" value="HAD-like_SerB"/>
</dbReference>
<dbReference type="GO" id="GO:0016787">
    <property type="term" value="F:hydrolase activity"/>
    <property type="evidence" value="ECO:0007669"/>
    <property type="project" value="UniProtKB-KW"/>
</dbReference>
<protein>
    <recommendedName>
        <fullName evidence="4">phosphoserine phosphatase</fullName>
        <ecNumber evidence="4">3.1.3.3</ecNumber>
    </recommendedName>
    <alternativeName>
        <fullName evidence="10">O-phosphoserine phosphohydrolase</fullName>
    </alternativeName>
</protein>
<dbReference type="SFLD" id="SFLDG01136">
    <property type="entry name" value="C1.6:_Phosphoserine_Phosphatas"/>
    <property type="match status" value="1"/>
</dbReference>
<keyword evidence="7 13" id="KW-0378">Hydrolase</keyword>
<evidence type="ECO:0000313" key="14">
    <source>
        <dbReference type="Proteomes" id="UP000653045"/>
    </source>
</evidence>
<dbReference type="RefSeq" id="WP_199575584.1">
    <property type="nucleotide sequence ID" value="NZ_JAENBO010000003.1"/>
</dbReference>
<dbReference type="SFLD" id="SFLDF00029">
    <property type="entry name" value="phosphoserine_phosphatase"/>
    <property type="match status" value="1"/>
</dbReference>
<dbReference type="Gene3D" id="3.40.50.1000">
    <property type="entry name" value="HAD superfamily/HAD-like"/>
    <property type="match status" value="1"/>
</dbReference>
<evidence type="ECO:0000256" key="1">
    <source>
        <dbReference type="ARBA" id="ARBA00001946"/>
    </source>
</evidence>
<comment type="catalytic activity">
    <reaction evidence="12">
        <text>O-phospho-D-serine + H2O = D-serine + phosphate</text>
        <dbReference type="Rhea" id="RHEA:24873"/>
        <dbReference type="ChEBI" id="CHEBI:15377"/>
        <dbReference type="ChEBI" id="CHEBI:35247"/>
        <dbReference type="ChEBI" id="CHEBI:43474"/>
        <dbReference type="ChEBI" id="CHEBI:58680"/>
        <dbReference type="EC" id="3.1.3.3"/>
    </reaction>
</comment>
<evidence type="ECO:0000256" key="8">
    <source>
        <dbReference type="ARBA" id="ARBA00022842"/>
    </source>
</evidence>
<dbReference type="NCBIfam" id="TIGR00338">
    <property type="entry name" value="serB"/>
    <property type="match status" value="1"/>
</dbReference>
<organism evidence="13 14">
    <name type="scientific">Streptococcus pacificus</name>
    <dbReference type="NCBI Taxonomy" id="2740577"/>
    <lineage>
        <taxon>Bacteria</taxon>
        <taxon>Bacillati</taxon>
        <taxon>Bacillota</taxon>
        <taxon>Bacilli</taxon>
        <taxon>Lactobacillales</taxon>
        <taxon>Streptococcaceae</taxon>
        <taxon>Streptococcus</taxon>
    </lineage>
</organism>
<dbReference type="PANTHER" id="PTHR43344:SF2">
    <property type="entry name" value="PHOSPHOSERINE PHOSPHATASE"/>
    <property type="match status" value="1"/>
</dbReference>
<dbReference type="Pfam" id="PF12710">
    <property type="entry name" value="HAD"/>
    <property type="match status" value="1"/>
</dbReference>
<evidence type="ECO:0000256" key="2">
    <source>
        <dbReference type="ARBA" id="ARBA00005135"/>
    </source>
</evidence>
<dbReference type="PANTHER" id="PTHR43344">
    <property type="entry name" value="PHOSPHOSERINE PHOSPHATASE"/>
    <property type="match status" value="1"/>
</dbReference>
<reference evidence="13 14" key="1">
    <citation type="journal article" date="2021" name="Int. J. Syst. Evol. Microbiol.">
        <title>Streptococcus vicugnae sp. nov., isolated from faeces of alpacas (Vicugna pacos) and cattle (Bos taurus), Streptococcus zalophi sp. nov., and Streptococcus pacificus sp. nov., isolated from respiratory tract of California sea lions (Zalophus californianus).</title>
        <authorList>
            <person name="Volokhov D.V."/>
            <person name="Zagorodnyaya T.A."/>
            <person name="Shen Z."/>
            <person name="Blom J."/>
            <person name="Furtak V.A."/>
            <person name="Eisenberg T."/>
            <person name="Fan P."/>
            <person name="Jeong K.C."/>
            <person name="Gao Y."/>
            <person name="Zhang S."/>
            <person name="Amselle M."/>
        </authorList>
    </citation>
    <scope>NUCLEOTIDE SEQUENCE [LARGE SCALE GENOMIC DNA]</scope>
    <source>
        <strain evidence="13 14">CSL7591</strain>
    </source>
</reference>
<keyword evidence="14" id="KW-1185">Reference proteome</keyword>
<comment type="catalytic activity">
    <reaction evidence="11">
        <text>O-phospho-L-serine + H2O = L-serine + phosphate</text>
        <dbReference type="Rhea" id="RHEA:21208"/>
        <dbReference type="ChEBI" id="CHEBI:15377"/>
        <dbReference type="ChEBI" id="CHEBI:33384"/>
        <dbReference type="ChEBI" id="CHEBI:43474"/>
        <dbReference type="ChEBI" id="CHEBI:57524"/>
        <dbReference type="EC" id="3.1.3.3"/>
    </reaction>
</comment>
<dbReference type="InterPro" id="IPR004469">
    <property type="entry name" value="PSP"/>
</dbReference>
<evidence type="ECO:0000256" key="6">
    <source>
        <dbReference type="ARBA" id="ARBA00022723"/>
    </source>
</evidence>
<name>A0ABS0ZJ09_9STRE</name>
<evidence type="ECO:0000256" key="7">
    <source>
        <dbReference type="ARBA" id="ARBA00022801"/>
    </source>
</evidence>
<sequence>MSEIKGLLVMDVDSTLIQEEVIDQLGLAIGKGEAIAKITEKAMRGELDFKQSLNERVSLLEGLPESIFDEVLKKLHYTKGAEELVSELHSRGYKIGLVSGGFHEIVDRLAEKLKIDYVRANRLEVKEGFLTGQVMGDIVTKEVKKAMLEEWASENQLAVSKTVAVGDGANDLLMLKRAGLGIAFCAKPIVREQADYQINEADLYQVISLIDQYL</sequence>
<dbReference type="SFLD" id="SFLDS00003">
    <property type="entry name" value="Haloacid_Dehalogenase"/>
    <property type="match status" value="1"/>
</dbReference>
<evidence type="ECO:0000313" key="13">
    <source>
        <dbReference type="EMBL" id="MBJ8325975.1"/>
    </source>
</evidence>
<proteinExistence type="inferred from homology"/>
<dbReference type="NCBIfam" id="TIGR01488">
    <property type="entry name" value="HAD-SF-IB"/>
    <property type="match status" value="1"/>
</dbReference>
<evidence type="ECO:0000256" key="5">
    <source>
        <dbReference type="ARBA" id="ARBA00022605"/>
    </source>
</evidence>
<dbReference type="CDD" id="cd07500">
    <property type="entry name" value="HAD_PSP"/>
    <property type="match status" value="1"/>
</dbReference>
<dbReference type="InterPro" id="IPR023214">
    <property type="entry name" value="HAD_sf"/>
</dbReference>